<feature type="transmembrane region" description="Helical" evidence="5">
    <location>
        <begin position="291"/>
        <end position="311"/>
    </location>
</feature>
<dbReference type="InterPro" id="IPR001516">
    <property type="entry name" value="Proton_antipo_N"/>
</dbReference>
<organism evidence="8 9">
    <name type="scientific">Haloferax larsenii</name>
    <dbReference type="NCBI Taxonomy" id="302484"/>
    <lineage>
        <taxon>Archaea</taxon>
        <taxon>Methanobacteriati</taxon>
        <taxon>Methanobacteriota</taxon>
        <taxon>Stenosarchaea group</taxon>
        <taxon>Halobacteria</taxon>
        <taxon>Halobacteriales</taxon>
        <taxon>Haloferacaceae</taxon>
        <taxon>Haloferax</taxon>
    </lineage>
</organism>
<dbReference type="Pfam" id="PF00662">
    <property type="entry name" value="Proton_antipo_N"/>
    <property type="match status" value="1"/>
</dbReference>
<dbReference type="PANTHER" id="PTHR42829">
    <property type="entry name" value="NADH-UBIQUINONE OXIDOREDUCTASE CHAIN 5"/>
    <property type="match status" value="1"/>
</dbReference>
<dbReference type="InterPro" id="IPR001750">
    <property type="entry name" value="ND/Mrp_TM"/>
</dbReference>
<keyword evidence="4 5" id="KW-0472">Membrane</keyword>
<feature type="domain" description="NADH-Ubiquinone oxidoreductase (complex I) chain 5 N-terminal" evidence="7">
    <location>
        <begin position="58"/>
        <end position="96"/>
    </location>
</feature>
<evidence type="ECO:0000256" key="4">
    <source>
        <dbReference type="ARBA" id="ARBA00023136"/>
    </source>
</evidence>
<evidence type="ECO:0000256" key="1">
    <source>
        <dbReference type="ARBA" id="ARBA00004141"/>
    </source>
</evidence>
<dbReference type="OrthoDB" id="186623at2157"/>
<feature type="transmembrane region" description="Helical" evidence="5">
    <location>
        <begin position="190"/>
        <end position="210"/>
    </location>
</feature>
<feature type="transmembrane region" description="Helical" evidence="5">
    <location>
        <begin position="342"/>
        <end position="363"/>
    </location>
</feature>
<feature type="domain" description="NADH:quinone oxidoreductase/Mrp antiporter transmembrane" evidence="6">
    <location>
        <begin position="114"/>
        <end position="329"/>
    </location>
</feature>
<feature type="transmembrane region" description="Helical" evidence="5">
    <location>
        <begin position="401"/>
        <end position="421"/>
    </location>
</feature>
<feature type="transmembrane region" description="Helical" evidence="5">
    <location>
        <begin position="99"/>
        <end position="132"/>
    </location>
</feature>
<evidence type="ECO:0000256" key="2">
    <source>
        <dbReference type="ARBA" id="ARBA00022692"/>
    </source>
</evidence>
<dbReference type="PRINTS" id="PR01434">
    <property type="entry name" value="NADHDHGNASE5"/>
</dbReference>
<accession>A0A1H7HK76</accession>
<proteinExistence type="predicted"/>
<evidence type="ECO:0000259" key="7">
    <source>
        <dbReference type="Pfam" id="PF00662"/>
    </source>
</evidence>
<evidence type="ECO:0000313" key="9">
    <source>
        <dbReference type="Proteomes" id="UP000183894"/>
    </source>
</evidence>
<dbReference type="PANTHER" id="PTHR42829:SF1">
    <property type="entry name" value="INORGANIC CARBON TRANSPORTER SUBUNIT DABB-RELATED"/>
    <property type="match status" value="1"/>
</dbReference>
<evidence type="ECO:0000256" key="3">
    <source>
        <dbReference type="ARBA" id="ARBA00022989"/>
    </source>
</evidence>
<comment type="subcellular location">
    <subcellularLocation>
        <location evidence="1">Membrane</location>
        <topology evidence="1">Multi-pass membrane protein</topology>
    </subcellularLocation>
</comment>
<sequence length="495" mass="52414">MTDETRFTRVGSLPKTTTATPQLPQVLTRVVWLLWVSSLVVASLRLSGSENWSLLGLFSVDGLTVVMWVVVTFFSGIVHSYSRRYMAGDSALNKFFGNVFAFTLVVMALVATDSLAVFAVLWLTMGLVMANLIGHVDSWHHARTAAAHARRYFAGSSALLAVAFATLWWETGASTVSAVASAEIAPTGTVLFAVAMLLLAAMIQSALLPFHTWLLSSMTAPTPASALMHAGFVNAGGILLLRFAPVVTVDRGFMLAIVVVGATSALLGKLLKTVQTDVKGKLGCSTVGQMGFMFMQAGLGFFGAAITHLILHGFYKAYQFLSAGGTVEQGSPDGKSAAKQSVGVTGFVVTVLTALAGGALFAVTTGEGTAFDSGLLLAGLVVLTTMHATRETIRHAALPTFLRFGAIPLVFLPAIGMYAFVYKTIEHALVGVPFVTAPTELTLVHAVVAAAFVLAYATIESGVYRRSTRLYMALVNATRPASGTTVTTREEYNEH</sequence>
<keyword evidence="2 5" id="KW-0812">Transmembrane</keyword>
<dbReference type="GO" id="GO:0016020">
    <property type="term" value="C:membrane"/>
    <property type="evidence" value="ECO:0007669"/>
    <property type="project" value="UniProtKB-SubCell"/>
</dbReference>
<dbReference type="Proteomes" id="UP000183894">
    <property type="component" value="Unassembled WGS sequence"/>
</dbReference>
<dbReference type="InterPro" id="IPR003945">
    <property type="entry name" value="NU5C-like"/>
</dbReference>
<feature type="transmembrane region" description="Helical" evidence="5">
    <location>
        <begin position="54"/>
        <end position="78"/>
    </location>
</feature>
<dbReference type="GO" id="GO:0015990">
    <property type="term" value="P:electron transport coupled proton transport"/>
    <property type="evidence" value="ECO:0007669"/>
    <property type="project" value="TreeGrafter"/>
</dbReference>
<protein>
    <submittedName>
        <fullName evidence="8">NAD(P)H-quinone oxidoreductase subunit 5</fullName>
    </submittedName>
</protein>
<dbReference type="RefSeq" id="WP_074791877.1">
    <property type="nucleotide sequence ID" value="NZ_FOAD01000001.1"/>
</dbReference>
<name>A0A1H7HK76_HALLR</name>
<dbReference type="GO" id="GO:0003954">
    <property type="term" value="F:NADH dehydrogenase activity"/>
    <property type="evidence" value="ECO:0007669"/>
    <property type="project" value="TreeGrafter"/>
</dbReference>
<gene>
    <name evidence="8" type="ORF">SAMN04488691_101581</name>
</gene>
<evidence type="ECO:0000256" key="5">
    <source>
        <dbReference type="SAM" id="Phobius"/>
    </source>
</evidence>
<feature type="transmembrane region" description="Helical" evidence="5">
    <location>
        <begin position="30"/>
        <end position="48"/>
    </location>
</feature>
<dbReference type="EMBL" id="FOAD01000001">
    <property type="protein sequence ID" value="SEK49360.1"/>
    <property type="molecule type" value="Genomic_DNA"/>
</dbReference>
<feature type="transmembrane region" description="Helical" evidence="5">
    <location>
        <begin position="253"/>
        <end position="271"/>
    </location>
</feature>
<feature type="transmembrane region" description="Helical" evidence="5">
    <location>
        <begin position="441"/>
        <end position="459"/>
    </location>
</feature>
<dbReference type="Pfam" id="PF00361">
    <property type="entry name" value="Proton_antipo_M"/>
    <property type="match status" value="1"/>
</dbReference>
<evidence type="ECO:0000313" key="8">
    <source>
        <dbReference type="EMBL" id="SEK49360.1"/>
    </source>
</evidence>
<keyword evidence="3 5" id="KW-1133">Transmembrane helix</keyword>
<evidence type="ECO:0000259" key="6">
    <source>
        <dbReference type="Pfam" id="PF00361"/>
    </source>
</evidence>
<dbReference type="GO" id="GO:0008137">
    <property type="term" value="F:NADH dehydrogenase (ubiquinone) activity"/>
    <property type="evidence" value="ECO:0007669"/>
    <property type="project" value="InterPro"/>
</dbReference>
<feature type="transmembrane region" description="Helical" evidence="5">
    <location>
        <begin position="152"/>
        <end position="169"/>
    </location>
</feature>
<dbReference type="GO" id="GO:0042773">
    <property type="term" value="P:ATP synthesis coupled electron transport"/>
    <property type="evidence" value="ECO:0007669"/>
    <property type="project" value="InterPro"/>
</dbReference>
<dbReference type="AlphaFoldDB" id="A0A1H7HK76"/>
<reference evidence="8 9" key="1">
    <citation type="submission" date="2016-10" db="EMBL/GenBank/DDBJ databases">
        <authorList>
            <person name="de Groot N.N."/>
        </authorList>
    </citation>
    <scope>NUCLEOTIDE SEQUENCE [LARGE SCALE GENOMIC DNA]</scope>
    <source>
        <strain evidence="8 9">CDM_5</strain>
    </source>
</reference>